<dbReference type="EMBL" id="FUXZ01000002">
    <property type="protein sequence ID" value="SKA59764.1"/>
    <property type="molecule type" value="Genomic_DNA"/>
</dbReference>
<evidence type="ECO:0000313" key="6">
    <source>
        <dbReference type="EMBL" id="SKA59764.1"/>
    </source>
</evidence>
<dbReference type="PANTHER" id="PTHR33258">
    <property type="entry name" value="TRANSPOSASE INSL FOR INSERTION SEQUENCE ELEMENT IS186A-RELATED"/>
    <property type="match status" value="1"/>
</dbReference>
<dbReference type="GO" id="GO:0006313">
    <property type="term" value="P:DNA transposition"/>
    <property type="evidence" value="ECO:0007669"/>
    <property type="project" value="InterPro"/>
</dbReference>
<keyword evidence="2" id="KW-0815">Transposition</keyword>
<dbReference type="PANTHER" id="PTHR33258:SF1">
    <property type="entry name" value="TRANSPOSASE INSL FOR INSERTION SEQUENCE ELEMENT IS186A-RELATED"/>
    <property type="match status" value="1"/>
</dbReference>
<evidence type="ECO:0000256" key="2">
    <source>
        <dbReference type="ARBA" id="ARBA00022578"/>
    </source>
</evidence>
<dbReference type="OrthoDB" id="9794050at2"/>
<reference evidence="6 7" key="1">
    <citation type="submission" date="2017-02" db="EMBL/GenBank/DDBJ databases">
        <authorList>
            <person name="Peterson S.W."/>
        </authorList>
    </citation>
    <scope>NUCLEOTIDE SEQUENCE [LARGE SCALE GENOMIC DNA]</scope>
    <source>
        <strain evidence="6 7">ATCC 35992</strain>
    </source>
</reference>
<dbReference type="NCBIfam" id="NF033592">
    <property type="entry name" value="transpos_IS4_1"/>
    <property type="match status" value="1"/>
</dbReference>
<comment type="similarity">
    <text evidence="1">Belongs to the transposase 11 family.</text>
</comment>
<feature type="domain" description="Transposase IS4-like" evidence="5">
    <location>
        <begin position="107"/>
        <end position="358"/>
    </location>
</feature>
<dbReference type="Pfam" id="PF01609">
    <property type="entry name" value="DDE_Tnp_1"/>
    <property type="match status" value="1"/>
</dbReference>
<dbReference type="Gene3D" id="3.90.350.10">
    <property type="entry name" value="Transposase Inhibitor Protein From Tn5, Chain A, domain 1"/>
    <property type="match status" value="1"/>
</dbReference>
<evidence type="ECO:0000256" key="4">
    <source>
        <dbReference type="ARBA" id="ARBA00023172"/>
    </source>
</evidence>
<dbReference type="RefSeq" id="WP_078764968.1">
    <property type="nucleotide sequence ID" value="NZ_FUXZ01000002.1"/>
</dbReference>
<evidence type="ECO:0000256" key="1">
    <source>
        <dbReference type="ARBA" id="ARBA00010075"/>
    </source>
</evidence>
<keyword evidence="7" id="KW-1185">Reference proteome</keyword>
<accession>A0A1T4V4F3</accession>
<dbReference type="SUPFAM" id="SSF53098">
    <property type="entry name" value="Ribonuclease H-like"/>
    <property type="match status" value="1"/>
</dbReference>
<protein>
    <submittedName>
        <fullName evidence="6">Transposase DDE domain-containing protein</fullName>
    </submittedName>
</protein>
<keyword evidence="3" id="KW-0238">DNA-binding</keyword>
<evidence type="ECO:0000259" key="5">
    <source>
        <dbReference type="Pfam" id="PF01609"/>
    </source>
</evidence>
<dbReference type="InterPro" id="IPR002559">
    <property type="entry name" value="Transposase_11"/>
</dbReference>
<dbReference type="GO" id="GO:0004803">
    <property type="term" value="F:transposase activity"/>
    <property type="evidence" value="ECO:0007669"/>
    <property type="project" value="InterPro"/>
</dbReference>
<sequence>MKFSTHVKSTLFEIIHNLSTDIDSFVKHPGIDFSRNRKLGFEKTICFLLSLSNLSTQDELLSFFDHHEHTPSLSALIQQRDKLRENLFPRLLNDFNSHFPGNKTYKGYKLLACDGSDANIFHNPNDKSTYYRNPGSEKGFNELHIDALYDLCNRTYQMINIDGRHDQNEQRALINFMRHYSDHDNIIFIADRNYECWNIFATAQKQDLKFLIRAKDITSNGILHTFHFDNDIGDMDCDININLTRQKRCIDKSNPKSYRVMATNVTFDYIKQGEEGVFPLTFRVVRFPISDDKYEAIITNLDRDIFPPDEIKQLYSMRWGIETSFRELKHTLALNKFHSKKVDHIHQEIFAKVIMYNFCSTITMHVAHKVQKKKHSYQINFSRAIKECKYFFSCKSGIDPPDVENIIQKYMLPIRLGRTNPRKVKIREKTTFLYR</sequence>
<dbReference type="GO" id="GO:0003677">
    <property type="term" value="F:DNA binding"/>
    <property type="evidence" value="ECO:0007669"/>
    <property type="project" value="UniProtKB-KW"/>
</dbReference>
<organism evidence="6 7">
    <name type="scientific">Eubacterium uniforme</name>
    <dbReference type="NCBI Taxonomy" id="39495"/>
    <lineage>
        <taxon>Bacteria</taxon>
        <taxon>Bacillati</taxon>
        <taxon>Bacillota</taxon>
        <taxon>Clostridia</taxon>
        <taxon>Eubacteriales</taxon>
        <taxon>Eubacteriaceae</taxon>
        <taxon>Eubacterium</taxon>
    </lineage>
</organism>
<dbReference type="Proteomes" id="UP000190814">
    <property type="component" value="Unassembled WGS sequence"/>
</dbReference>
<dbReference type="AlphaFoldDB" id="A0A1T4V4F3"/>
<name>A0A1T4V4F3_9FIRM</name>
<gene>
    <name evidence="6" type="ORF">SAMN02745111_00068</name>
</gene>
<proteinExistence type="inferred from homology"/>
<dbReference type="InterPro" id="IPR012337">
    <property type="entry name" value="RNaseH-like_sf"/>
</dbReference>
<dbReference type="InterPro" id="IPR047952">
    <property type="entry name" value="Transpos_IS4"/>
</dbReference>
<evidence type="ECO:0000256" key="3">
    <source>
        <dbReference type="ARBA" id="ARBA00023125"/>
    </source>
</evidence>
<evidence type="ECO:0000313" key="7">
    <source>
        <dbReference type="Proteomes" id="UP000190814"/>
    </source>
</evidence>
<keyword evidence="4" id="KW-0233">DNA recombination</keyword>